<keyword evidence="4" id="KW-0104">Cadmium</keyword>
<keyword evidence="12" id="KW-0406">Ion transport</keyword>
<dbReference type="PRINTS" id="PR00941">
    <property type="entry name" value="CDATPASE"/>
</dbReference>
<dbReference type="SFLD" id="SFLDG00002">
    <property type="entry name" value="C1.7:_P-type_atpase_like"/>
    <property type="match status" value="1"/>
</dbReference>
<dbReference type="InterPro" id="IPR006121">
    <property type="entry name" value="HMA_dom"/>
</dbReference>
<keyword evidence="7 16" id="KW-0479">Metal-binding</keyword>
<dbReference type="InterPro" id="IPR001757">
    <property type="entry name" value="P_typ_ATPase"/>
</dbReference>
<dbReference type="InterPro" id="IPR008250">
    <property type="entry name" value="ATPase_P-typ_transduc_dom_A_sf"/>
</dbReference>
<dbReference type="CDD" id="cd07545">
    <property type="entry name" value="P-type_ATPase_Cd-like"/>
    <property type="match status" value="1"/>
</dbReference>
<keyword evidence="19" id="KW-1185">Reference proteome</keyword>
<feature type="transmembrane region" description="Helical" evidence="16">
    <location>
        <begin position="84"/>
        <end position="102"/>
    </location>
</feature>
<dbReference type="SFLD" id="SFLDS00003">
    <property type="entry name" value="Haloacid_Dehalogenase"/>
    <property type="match status" value="1"/>
</dbReference>
<dbReference type="SUPFAM" id="SSF81665">
    <property type="entry name" value="Calcium ATPase, transmembrane domain M"/>
    <property type="match status" value="1"/>
</dbReference>
<dbReference type="Gene3D" id="3.40.50.1000">
    <property type="entry name" value="HAD superfamily/HAD-like"/>
    <property type="match status" value="1"/>
</dbReference>
<dbReference type="STRING" id="930129.SAMN05216352_106168"/>
<dbReference type="EMBL" id="FNDU01000006">
    <property type="protein sequence ID" value="SDI29651.1"/>
    <property type="molecule type" value="Genomic_DNA"/>
</dbReference>
<dbReference type="InterPro" id="IPR023299">
    <property type="entry name" value="ATPase_P-typ_cyto_dom_N"/>
</dbReference>
<protein>
    <recommendedName>
        <fullName evidence="14">Cd(2+)-exporting ATPase</fullName>
        <ecNumber evidence="14">7.2.2.21</ecNumber>
    </recommendedName>
</protein>
<dbReference type="PROSITE" id="PS50846">
    <property type="entry name" value="HMA_2"/>
    <property type="match status" value="1"/>
</dbReference>
<evidence type="ECO:0000259" key="17">
    <source>
        <dbReference type="PROSITE" id="PS50846"/>
    </source>
</evidence>
<feature type="domain" description="HMA" evidence="17">
    <location>
        <begin position="1"/>
        <end position="42"/>
    </location>
</feature>
<dbReference type="FunFam" id="2.70.150.10:FF:000002">
    <property type="entry name" value="Copper-transporting ATPase 1, putative"/>
    <property type="match status" value="1"/>
</dbReference>
<dbReference type="SUPFAM" id="SSF81653">
    <property type="entry name" value="Calcium ATPase, transduction domain A"/>
    <property type="match status" value="1"/>
</dbReference>
<dbReference type="CDD" id="cd00371">
    <property type="entry name" value="HMA"/>
    <property type="match status" value="1"/>
</dbReference>
<evidence type="ECO:0000256" key="7">
    <source>
        <dbReference type="ARBA" id="ARBA00022723"/>
    </source>
</evidence>
<dbReference type="PANTHER" id="PTHR48085:SF5">
    <property type="entry name" value="CADMIUM_ZINC-TRANSPORTING ATPASE HMA4-RELATED"/>
    <property type="match status" value="1"/>
</dbReference>
<comment type="similarity">
    <text evidence="2 16">Belongs to the cation transport ATPase (P-type) (TC 3.A.3) family. Type IB subfamily.</text>
</comment>
<evidence type="ECO:0000256" key="14">
    <source>
        <dbReference type="ARBA" id="ARBA00039103"/>
    </source>
</evidence>
<dbReference type="AlphaFoldDB" id="A0A1G8JF05"/>
<dbReference type="Gene3D" id="2.70.150.10">
    <property type="entry name" value="Calcium-transporting ATPase, cytoplasmic transduction domain A"/>
    <property type="match status" value="1"/>
</dbReference>
<sequence>MKHLDGVNSADVNFAASKLTVYGDVSVEKLEKAGAFENISVRHEKDQTPVKKEPFWKKHASLMMSLLLLAVGVCSHMFVGEHHLYTILAYLSSIVIGGHSLFRTGVFNLFRLRFDMKTLMTVAIIGAVLIGEYGEGAVVVILFAISEALERFSIDKARQSITSLMEIAPNEAIIRRDGQETVISVDDIKIGDTLLVKPGEKIAMDGRITKGVSTINQAAITGESVPAEKQSGDDVFAGTLNEEGFLEIEVTKRAEDTTLAKIIHLVEEAQAEKAPSQAFVDRFAKYYTPAIMIVAFFVAIFPPLLFGAQWSTWIYQGLAVLVVGCPCALVISTPVSVVTAIGNAAKNGVLIKGGVYLEEMGAIRAVAFDKTGTLTYGVPSLTDITIFADDQKEMFSYLAALENHSQHPLAAAVTRQAGKQNIDYKNVNVEAFNSITGNGIQGRINGTMYYVGKPSFFNKALLTDHINQLIEEWTTKGKTVMVMGTDKKITAVLAVADEIRSSSPTVLQRLHALGIKETVMLTGDNEQTAQAIGTTAGVKRVQSELLPQDKLDVIRNLMKNNHKVAMVGDGVNDAPALANATVGIAMGGAGTDTALETADVALMADDLKKLPFTVQLSRKTLRIIKQNIVFSIGIKLLALLLVIPGWLTLWIAIFADMGATLLVTLNGLRLLKLKNQ</sequence>
<dbReference type="InterPro" id="IPR036412">
    <property type="entry name" value="HAD-like_sf"/>
</dbReference>
<gene>
    <name evidence="18" type="ORF">SAMN05216352_106168</name>
</gene>
<evidence type="ECO:0000256" key="8">
    <source>
        <dbReference type="ARBA" id="ARBA00022741"/>
    </source>
</evidence>
<dbReference type="InterPro" id="IPR023298">
    <property type="entry name" value="ATPase_P-typ_TM_dom_sf"/>
</dbReference>
<dbReference type="InterPro" id="IPR059000">
    <property type="entry name" value="ATPase_P-type_domA"/>
</dbReference>
<evidence type="ECO:0000256" key="4">
    <source>
        <dbReference type="ARBA" id="ARBA00022539"/>
    </source>
</evidence>
<evidence type="ECO:0000313" key="18">
    <source>
        <dbReference type="EMBL" id="SDI29651.1"/>
    </source>
</evidence>
<keyword evidence="16" id="KW-1003">Cell membrane</keyword>
<dbReference type="InterPro" id="IPR027256">
    <property type="entry name" value="P-typ_ATPase_IB"/>
</dbReference>
<dbReference type="GO" id="GO:0005524">
    <property type="term" value="F:ATP binding"/>
    <property type="evidence" value="ECO:0007669"/>
    <property type="project" value="UniProtKB-UniRule"/>
</dbReference>
<organism evidence="18 19">
    <name type="scientific">Alteribacillus bidgolensis</name>
    <dbReference type="NCBI Taxonomy" id="930129"/>
    <lineage>
        <taxon>Bacteria</taxon>
        <taxon>Bacillati</taxon>
        <taxon>Bacillota</taxon>
        <taxon>Bacilli</taxon>
        <taxon>Bacillales</taxon>
        <taxon>Bacillaceae</taxon>
        <taxon>Alteribacillus</taxon>
    </lineage>
</organism>
<evidence type="ECO:0000256" key="13">
    <source>
        <dbReference type="ARBA" id="ARBA00023136"/>
    </source>
</evidence>
<dbReference type="InterPro" id="IPR018303">
    <property type="entry name" value="ATPase_P-typ_P_site"/>
</dbReference>
<feature type="transmembrane region" description="Helical" evidence="16">
    <location>
        <begin position="318"/>
        <end position="342"/>
    </location>
</feature>
<dbReference type="GO" id="GO:0005886">
    <property type="term" value="C:plasma membrane"/>
    <property type="evidence" value="ECO:0007669"/>
    <property type="project" value="UniProtKB-SubCell"/>
</dbReference>
<accession>A0A1G8JF05</accession>
<name>A0A1G8JF05_9BACI</name>
<keyword evidence="9 16" id="KW-0067">ATP-binding</keyword>
<keyword evidence="13 16" id="KW-0472">Membrane</keyword>
<evidence type="ECO:0000256" key="5">
    <source>
        <dbReference type="ARBA" id="ARBA00022553"/>
    </source>
</evidence>
<dbReference type="InterPro" id="IPR023214">
    <property type="entry name" value="HAD_sf"/>
</dbReference>
<dbReference type="NCBIfam" id="TIGR01525">
    <property type="entry name" value="ATPase-IB_hvy"/>
    <property type="match status" value="1"/>
</dbReference>
<dbReference type="Gene3D" id="3.30.70.100">
    <property type="match status" value="1"/>
</dbReference>
<dbReference type="EC" id="7.2.2.21" evidence="14"/>
<evidence type="ECO:0000256" key="3">
    <source>
        <dbReference type="ARBA" id="ARBA00022448"/>
    </source>
</evidence>
<keyword evidence="10" id="KW-1278">Translocase</keyword>
<dbReference type="Pfam" id="PF00702">
    <property type="entry name" value="Hydrolase"/>
    <property type="match status" value="1"/>
</dbReference>
<reference evidence="18 19" key="1">
    <citation type="submission" date="2016-10" db="EMBL/GenBank/DDBJ databases">
        <authorList>
            <person name="de Groot N.N."/>
        </authorList>
    </citation>
    <scope>NUCLEOTIDE SEQUENCE [LARGE SCALE GENOMIC DNA]</scope>
    <source>
        <strain evidence="19">P4B,CCM 7963,CECT 7998,DSM 25260,IBRC-M 10614,KCTC 13821</strain>
    </source>
</reference>
<evidence type="ECO:0000256" key="12">
    <source>
        <dbReference type="ARBA" id="ARBA00023065"/>
    </source>
</evidence>
<dbReference type="SFLD" id="SFLDF00027">
    <property type="entry name" value="p-type_atpase"/>
    <property type="match status" value="1"/>
</dbReference>
<dbReference type="SUPFAM" id="SSF56784">
    <property type="entry name" value="HAD-like"/>
    <property type="match status" value="1"/>
</dbReference>
<evidence type="ECO:0000256" key="6">
    <source>
        <dbReference type="ARBA" id="ARBA00022692"/>
    </source>
</evidence>
<dbReference type="PROSITE" id="PS00154">
    <property type="entry name" value="ATPASE_E1_E2"/>
    <property type="match status" value="1"/>
</dbReference>
<evidence type="ECO:0000256" key="1">
    <source>
        <dbReference type="ARBA" id="ARBA00004651"/>
    </source>
</evidence>
<proteinExistence type="inferred from homology"/>
<dbReference type="NCBIfam" id="TIGR01512">
    <property type="entry name" value="ATPase-IB2_Cd"/>
    <property type="match status" value="1"/>
</dbReference>
<dbReference type="Proteomes" id="UP000199017">
    <property type="component" value="Unassembled WGS sequence"/>
</dbReference>
<keyword evidence="6 16" id="KW-0812">Transmembrane</keyword>
<dbReference type="GO" id="GO:0016887">
    <property type="term" value="F:ATP hydrolysis activity"/>
    <property type="evidence" value="ECO:0007669"/>
    <property type="project" value="InterPro"/>
</dbReference>
<comment type="catalytic activity">
    <reaction evidence="15">
        <text>Cd(2+)(in) + ATP + H2O = Cd(2+)(out) + ADP + phosphate + H(+)</text>
        <dbReference type="Rhea" id="RHEA:12132"/>
        <dbReference type="ChEBI" id="CHEBI:15377"/>
        <dbReference type="ChEBI" id="CHEBI:15378"/>
        <dbReference type="ChEBI" id="CHEBI:30616"/>
        <dbReference type="ChEBI" id="CHEBI:43474"/>
        <dbReference type="ChEBI" id="CHEBI:48775"/>
        <dbReference type="ChEBI" id="CHEBI:456216"/>
        <dbReference type="EC" id="7.2.2.21"/>
    </reaction>
</comment>
<dbReference type="GO" id="GO:0046872">
    <property type="term" value="F:metal ion binding"/>
    <property type="evidence" value="ECO:0007669"/>
    <property type="project" value="UniProtKB-KW"/>
</dbReference>
<evidence type="ECO:0000313" key="19">
    <source>
        <dbReference type="Proteomes" id="UP000199017"/>
    </source>
</evidence>
<feature type="transmembrane region" description="Helical" evidence="16">
    <location>
        <begin position="60"/>
        <end position="78"/>
    </location>
</feature>
<comment type="subcellular location">
    <subcellularLocation>
        <location evidence="1">Cell membrane</location>
        <topology evidence="1">Multi-pass membrane protein</topology>
    </subcellularLocation>
</comment>
<evidence type="ECO:0000256" key="10">
    <source>
        <dbReference type="ARBA" id="ARBA00022967"/>
    </source>
</evidence>
<dbReference type="InterPro" id="IPR044492">
    <property type="entry name" value="P_typ_ATPase_HD_dom"/>
</dbReference>
<feature type="transmembrane region" description="Helical" evidence="16">
    <location>
        <begin position="286"/>
        <end position="306"/>
    </location>
</feature>
<keyword evidence="3" id="KW-0813">Transport</keyword>
<evidence type="ECO:0000256" key="16">
    <source>
        <dbReference type="RuleBase" id="RU362081"/>
    </source>
</evidence>
<dbReference type="PRINTS" id="PR00119">
    <property type="entry name" value="CATATPASE"/>
</dbReference>
<keyword evidence="8 16" id="KW-0547">Nucleotide-binding</keyword>
<evidence type="ECO:0000256" key="9">
    <source>
        <dbReference type="ARBA" id="ARBA00022840"/>
    </source>
</evidence>
<keyword evidence="11 16" id="KW-1133">Transmembrane helix</keyword>
<dbReference type="Gene3D" id="3.40.1110.10">
    <property type="entry name" value="Calcium-transporting ATPase, cytoplasmic domain N"/>
    <property type="match status" value="1"/>
</dbReference>
<dbReference type="NCBIfam" id="TIGR01494">
    <property type="entry name" value="ATPase_P-type"/>
    <property type="match status" value="1"/>
</dbReference>
<dbReference type="PANTHER" id="PTHR48085">
    <property type="entry name" value="CADMIUM/ZINC-TRANSPORTING ATPASE HMA2-RELATED"/>
    <property type="match status" value="1"/>
</dbReference>
<dbReference type="NCBIfam" id="TIGR01511">
    <property type="entry name" value="ATPase-IB1_Cu"/>
    <property type="match status" value="1"/>
</dbReference>
<dbReference type="GO" id="GO:0008551">
    <property type="term" value="F:P-type cadmium transporter activity"/>
    <property type="evidence" value="ECO:0007669"/>
    <property type="project" value="UniProtKB-EC"/>
</dbReference>
<evidence type="ECO:0000256" key="15">
    <source>
        <dbReference type="ARBA" id="ARBA00049338"/>
    </source>
</evidence>
<dbReference type="InterPro" id="IPR051014">
    <property type="entry name" value="Cation_Transport_ATPase_IB"/>
</dbReference>
<feature type="transmembrane region" description="Helical" evidence="16">
    <location>
        <begin position="627"/>
        <end position="643"/>
    </location>
</feature>
<evidence type="ECO:0000256" key="11">
    <source>
        <dbReference type="ARBA" id="ARBA00022989"/>
    </source>
</evidence>
<evidence type="ECO:0000256" key="2">
    <source>
        <dbReference type="ARBA" id="ARBA00006024"/>
    </source>
</evidence>
<dbReference type="Pfam" id="PF00122">
    <property type="entry name" value="E1-E2_ATPase"/>
    <property type="match status" value="1"/>
</dbReference>
<keyword evidence="5" id="KW-0597">Phosphoprotein</keyword>